<accession>A0A179IIS8</accession>
<dbReference type="OMA" id="MATVEHC"/>
<dbReference type="AlphaFoldDB" id="A0A179IIS8"/>
<dbReference type="InterPro" id="IPR002733">
    <property type="entry name" value="AMMECR1_domain"/>
</dbReference>
<comment type="caution">
    <text evidence="3">The sequence shown here is derived from an EMBL/GenBank/DDBJ whole genome shotgun (WGS) entry which is preliminary data.</text>
</comment>
<evidence type="ECO:0000313" key="3">
    <source>
        <dbReference type="EMBL" id="OAR02183.1"/>
    </source>
</evidence>
<dbReference type="PROSITE" id="PS51112">
    <property type="entry name" value="AMMECR1"/>
    <property type="match status" value="1"/>
</dbReference>
<dbReference type="NCBIfam" id="TIGR00296">
    <property type="entry name" value="TIGR00296 family protein"/>
    <property type="match status" value="1"/>
</dbReference>
<evidence type="ECO:0000259" key="2">
    <source>
        <dbReference type="PROSITE" id="PS51112"/>
    </source>
</evidence>
<evidence type="ECO:0000256" key="1">
    <source>
        <dbReference type="SAM" id="MobiDB-lite"/>
    </source>
</evidence>
<organism evidence="3 4">
    <name type="scientific">Cordyceps confragosa</name>
    <name type="common">Lecanicillium lecanii</name>
    <dbReference type="NCBI Taxonomy" id="2714763"/>
    <lineage>
        <taxon>Eukaryota</taxon>
        <taxon>Fungi</taxon>
        <taxon>Dikarya</taxon>
        <taxon>Ascomycota</taxon>
        <taxon>Pezizomycotina</taxon>
        <taxon>Sordariomycetes</taxon>
        <taxon>Hypocreomycetidae</taxon>
        <taxon>Hypocreales</taxon>
        <taxon>Cordycipitaceae</taxon>
        <taxon>Akanthomyces</taxon>
    </lineage>
</organism>
<dbReference type="EMBL" id="LUKN01000789">
    <property type="protein sequence ID" value="OAR02183.1"/>
    <property type="molecule type" value="Genomic_DNA"/>
</dbReference>
<dbReference type="InterPro" id="IPR023473">
    <property type="entry name" value="AMMECR1"/>
</dbReference>
<dbReference type="Gene3D" id="3.30.700.20">
    <property type="entry name" value="Hypothetical protein ph0010, domain 1"/>
    <property type="match status" value="1"/>
</dbReference>
<proteinExistence type="predicted"/>
<evidence type="ECO:0000313" key="4">
    <source>
        <dbReference type="Proteomes" id="UP000243081"/>
    </source>
</evidence>
<protein>
    <recommendedName>
        <fullName evidence="2">AMMECR1 domain-containing protein</fullName>
    </recommendedName>
</protein>
<feature type="domain" description="AMMECR1" evidence="2">
    <location>
        <begin position="58"/>
        <end position="264"/>
    </location>
</feature>
<dbReference type="Pfam" id="PF01871">
    <property type="entry name" value="AMMECR1"/>
    <property type="match status" value="1"/>
</dbReference>
<dbReference type="PANTHER" id="PTHR13016:SF0">
    <property type="entry name" value="AMME SYNDROME CANDIDATE GENE 1 PROTEIN"/>
    <property type="match status" value="1"/>
</dbReference>
<feature type="region of interest" description="Disordered" evidence="1">
    <location>
        <begin position="61"/>
        <end position="90"/>
    </location>
</feature>
<dbReference type="PANTHER" id="PTHR13016">
    <property type="entry name" value="AMMECR1 HOMOLOG"/>
    <property type="match status" value="1"/>
</dbReference>
<keyword evidence="4" id="KW-1185">Reference proteome</keyword>
<dbReference type="InterPro" id="IPR036071">
    <property type="entry name" value="AMMECR1_dom_sf"/>
</dbReference>
<reference evidence="3 4" key="1">
    <citation type="submission" date="2016-03" db="EMBL/GenBank/DDBJ databases">
        <title>Fine-scale spatial genetic structure of a fungal parasite of coffee scale insects.</title>
        <authorList>
            <person name="Jackson D."/>
            <person name="Zemenick K.A."/>
            <person name="Malloure B."/>
            <person name="Quandt C.A."/>
            <person name="James T.Y."/>
        </authorList>
    </citation>
    <scope>NUCLEOTIDE SEQUENCE [LARGE SCALE GENOMIC DNA]</scope>
    <source>
        <strain evidence="3 4">UM487</strain>
    </source>
</reference>
<dbReference type="OrthoDB" id="24630at2759"/>
<dbReference type="Proteomes" id="UP000243081">
    <property type="component" value="Unassembled WGS sequence"/>
</dbReference>
<gene>
    <name evidence="3" type="ORF">LLEC1_04891</name>
</gene>
<dbReference type="SUPFAM" id="SSF143447">
    <property type="entry name" value="AMMECR1-like"/>
    <property type="match status" value="1"/>
</dbReference>
<sequence length="271" mass="29573">MATVEHCLVCFEALDAALHKTKALSLDELRASWAVYKSSTASPAAFSPKDPALQRVAATLTTDSDSASASSSSTTSLGASTPATSASSLTPATVTSAPLFVTWNTIDDPDPDPDDDQDDEQVSLRGCIGTFESQQLAEGLPEYALISALQDTRFAPISRRELPALQVAVTLLTDFEEAADARDWDVGVHGIRISFHDKGRRYGATYLPDIASEQGWTKDETLFSLVRKAGWTGSRARWGELALKVTRYQGKKRSMNYSEYRKWKDWAAKQA</sequence>
<name>A0A179IIS8_CORDF</name>
<dbReference type="InterPro" id="IPR027485">
    <property type="entry name" value="AMMECR1_N"/>
</dbReference>